<evidence type="ECO:0000313" key="8">
    <source>
        <dbReference type="Proteomes" id="UP000230750"/>
    </source>
</evidence>
<dbReference type="Gene3D" id="3.30.40.10">
    <property type="entry name" value="Zinc/RING finger domain, C3HC4 (zinc finger)"/>
    <property type="match status" value="1"/>
</dbReference>
<keyword evidence="1" id="KW-0479">Metal-binding</keyword>
<keyword evidence="5" id="KW-0732">Signal</keyword>
<keyword evidence="8" id="KW-1185">Reference proteome</keyword>
<dbReference type="InterPro" id="IPR013083">
    <property type="entry name" value="Znf_RING/FYVE/PHD"/>
</dbReference>
<dbReference type="Proteomes" id="UP000230750">
    <property type="component" value="Unassembled WGS sequence"/>
</dbReference>
<dbReference type="PANTHER" id="PTHR25462">
    <property type="entry name" value="BONUS, ISOFORM C-RELATED"/>
    <property type="match status" value="1"/>
</dbReference>
<reference evidence="7 8" key="1">
    <citation type="journal article" date="2017" name="PLoS Biol.">
        <title>The sea cucumber genome provides insights into morphological evolution and visceral regeneration.</title>
        <authorList>
            <person name="Zhang X."/>
            <person name="Sun L."/>
            <person name="Yuan J."/>
            <person name="Sun Y."/>
            <person name="Gao Y."/>
            <person name="Zhang L."/>
            <person name="Li S."/>
            <person name="Dai H."/>
            <person name="Hamel J.F."/>
            <person name="Liu C."/>
            <person name="Yu Y."/>
            <person name="Liu S."/>
            <person name="Lin W."/>
            <person name="Guo K."/>
            <person name="Jin S."/>
            <person name="Xu P."/>
            <person name="Storey K.B."/>
            <person name="Huan P."/>
            <person name="Zhang T."/>
            <person name="Zhou Y."/>
            <person name="Zhang J."/>
            <person name="Lin C."/>
            <person name="Li X."/>
            <person name="Xing L."/>
            <person name="Huo D."/>
            <person name="Sun M."/>
            <person name="Wang L."/>
            <person name="Mercier A."/>
            <person name="Li F."/>
            <person name="Yang H."/>
            <person name="Xiang J."/>
        </authorList>
    </citation>
    <scope>NUCLEOTIDE SEQUENCE [LARGE SCALE GENOMIC DNA]</scope>
    <source>
        <strain evidence="7">Shaxun</strain>
        <tissue evidence="7">Muscle</tissue>
    </source>
</reference>
<accession>A0A2G8LEE5</accession>
<name>A0A2G8LEE5_STIJA</name>
<dbReference type="InterPro" id="IPR047153">
    <property type="entry name" value="TRIM45/56/19-like"/>
</dbReference>
<feature type="domain" description="RING-type" evidence="6">
    <location>
        <begin position="71"/>
        <end position="112"/>
    </location>
</feature>
<dbReference type="Pfam" id="PF15227">
    <property type="entry name" value="zf-C3HC4_4"/>
    <property type="match status" value="1"/>
</dbReference>
<feature type="signal peptide" evidence="5">
    <location>
        <begin position="1"/>
        <end position="19"/>
    </location>
</feature>
<evidence type="ECO:0000313" key="7">
    <source>
        <dbReference type="EMBL" id="PIK58638.1"/>
    </source>
</evidence>
<organism evidence="7 8">
    <name type="scientific">Stichopus japonicus</name>
    <name type="common">Sea cucumber</name>
    <dbReference type="NCBI Taxonomy" id="307972"/>
    <lineage>
        <taxon>Eukaryota</taxon>
        <taxon>Metazoa</taxon>
        <taxon>Echinodermata</taxon>
        <taxon>Eleutherozoa</taxon>
        <taxon>Echinozoa</taxon>
        <taxon>Holothuroidea</taxon>
        <taxon>Aspidochirotacea</taxon>
        <taxon>Aspidochirotida</taxon>
        <taxon>Stichopodidae</taxon>
        <taxon>Apostichopus</taxon>
    </lineage>
</organism>
<dbReference type="PROSITE" id="PS50089">
    <property type="entry name" value="ZF_RING_2"/>
    <property type="match status" value="1"/>
</dbReference>
<comment type="caution">
    <text evidence="7">The sequence shown here is derived from an EMBL/GenBank/DDBJ whole genome shotgun (WGS) entry which is preliminary data.</text>
</comment>
<dbReference type="STRING" id="307972.A0A2G8LEE5"/>
<sequence>MSVTMYSVVLRLAFTLFFAESCRRCLVQNKPGLGIGIILFKSMLEATMSDPDGSMGRLASVQDELESMVECPVHFGVLVQPKSLPCGHVICLDCIRRWVEARRGILVCPECNNEQILPRGGVEELPNSYRLMKLCEYLGNLNIVASALEGDAQANTAAPPVMRCDDH</sequence>
<evidence type="ECO:0000256" key="1">
    <source>
        <dbReference type="ARBA" id="ARBA00022723"/>
    </source>
</evidence>
<evidence type="ECO:0000259" key="6">
    <source>
        <dbReference type="PROSITE" id="PS50089"/>
    </source>
</evidence>
<evidence type="ECO:0000256" key="2">
    <source>
        <dbReference type="ARBA" id="ARBA00022771"/>
    </source>
</evidence>
<dbReference type="GO" id="GO:0008270">
    <property type="term" value="F:zinc ion binding"/>
    <property type="evidence" value="ECO:0007669"/>
    <property type="project" value="UniProtKB-KW"/>
</dbReference>
<protein>
    <submittedName>
        <fullName evidence="7">Putative RING finger protein nhl-1-like</fullName>
    </submittedName>
</protein>
<keyword evidence="3" id="KW-0862">Zinc</keyword>
<proteinExistence type="predicted"/>
<dbReference type="InterPro" id="IPR001841">
    <property type="entry name" value="Znf_RING"/>
</dbReference>
<evidence type="ECO:0000256" key="4">
    <source>
        <dbReference type="PROSITE-ProRule" id="PRU00175"/>
    </source>
</evidence>
<dbReference type="OrthoDB" id="5950519at2759"/>
<feature type="chain" id="PRO_5013694771" evidence="5">
    <location>
        <begin position="20"/>
        <end position="167"/>
    </location>
</feature>
<dbReference type="GO" id="GO:0061630">
    <property type="term" value="F:ubiquitin protein ligase activity"/>
    <property type="evidence" value="ECO:0007669"/>
    <property type="project" value="TreeGrafter"/>
</dbReference>
<dbReference type="AlphaFoldDB" id="A0A2G8LEE5"/>
<dbReference type="PANTHER" id="PTHR25462:SF296">
    <property type="entry name" value="MEIOTIC P26, ISOFORM F"/>
    <property type="match status" value="1"/>
</dbReference>
<evidence type="ECO:0000256" key="5">
    <source>
        <dbReference type="SAM" id="SignalP"/>
    </source>
</evidence>
<evidence type="ECO:0000256" key="3">
    <source>
        <dbReference type="ARBA" id="ARBA00022833"/>
    </source>
</evidence>
<keyword evidence="2 4" id="KW-0863">Zinc-finger</keyword>
<dbReference type="SUPFAM" id="SSF57850">
    <property type="entry name" value="RING/U-box"/>
    <property type="match status" value="1"/>
</dbReference>
<dbReference type="EMBL" id="MRZV01000106">
    <property type="protein sequence ID" value="PIK58638.1"/>
    <property type="molecule type" value="Genomic_DNA"/>
</dbReference>
<dbReference type="InterPro" id="IPR017907">
    <property type="entry name" value="Znf_RING_CS"/>
</dbReference>
<dbReference type="SMART" id="SM00184">
    <property type="entry name" value="RING"/>
    <property type="match status" value="1"/>
</dbReference>
<gene>
    <name evidence="7" type="ORF">BSL78_04412</name>
</gene>
<dbReference type="PROSITE" id="PS00518">
    <property type="entry name" value="ZF_RING_1"/>
    <property type="match status" value="1"/>
</dbReference>